<evidence type="ECO:0000256" key="3">
    <source>
        <dbReference type="ARBA" id="ARBA00022737"/>
    </source>
</evidence>
<evidence type="ECO:0000256" key="6">
    <source>
        <dbReference type="ARBA" id="ARBA00023125"/>
    </source>
</evidence>
<evidence type="ECO:0000256" key="8">
    <source>
        <dbReference type="PROSITE-ProRule" id="PRU00042"/>
    </source>
</evidence>
<comment type="subcellular location">
    <subcellularLocation>
        <location evidence="1">Nucleus</location>
    </subcellularLocation>
</comment>
<dbReference type="PANTHER" id="PTHR24404">
    <property type="entry name" value="ZINC FINGER PROTEIN"/>
    <property type="match status" value="1"/>
</dbReference>
<evidence type="ECO:0000256" key="4">
    <source>
        <dbReference type="ARBA" id="ARBA00022771"/>
    </source>
</evidence>
<organism evidence="11 12">
    <name type="scientific">Spodoptera exigua</name>
    <name type="common">Beet armyworm</name>
    <name type="synonym">Noctua fulgens</name>
    <dbReference type="NCBI Taxonomy" id="7107"/>
    <lineage>
        <taxon>Eukaryota</taxon>
        <taxon>Metazoa</taxon>
        <taxon>Ecdysozoa</taxon>
        <taxon>Arthropoda</taxon>
        <taxon>Hexapoda</taxon>
        <taxon>Insecta</taxon>
        <taxon>Pterygota</taxon>
        <taxon>Neoptera</taxon>
        <taxon>Endopterygota</taxon>
        <taxon>Lepidoptera</taxon>
        <taxon>Glossata</taxon>
        <taxon>Ditrysia</taxon>
        <taxon>Noctuoidea</taxon>
        <taxon>Noctuidae</taxon>
        <taxon>Amphipyrinae</taxon>
        <taxon>Spodoptera</taxon>
    </lineage>
</organism>
<accession>A0A922SK56</accession>
<dbReference type="InterPro" id="IPR050589">
    <property type="entry name" value="Ikaros_C2H2-ZF"/>
</dbReference>
<dbReference type="SUPFAM" id="SSF57667">
    <property type="entry name" value="beta-beta-alpha zinc fingers"/>
    <property type="match status" value="1"/>
</dbReference>
<dbReference type="PROSITE" id="PS00028">
    <property type="entry name" value="ZINC_FINGER_C2H2_1"/>
    <property type="match status" value="1"/>
</dbReference>
<feature type="region of interest" description="Disordered" evidence="9">
    <location>
        <begin position="1"/>
        <end position="20"/>
    </location>
</feature>
<dbReference type="Gene3D" id="3.30.160.60">
    <property type="entry name" value="Classic Zinc Finger"/>
    <property type="match status" value="1"/>
</dbReference>
<keyword evidence="7" id="KW-0539">Nucleus</keyword>
<dbReference type="GO" id="GO:0005634">
    <property type="term" value="C:nucleus"/>
    <property type="evidence" value="ECO:0007669"/>
    <property type="project" value="UniProtKB-SubCell"/>
</dbReference>
<evidence type="ECO:0000313" key="12">
    <source>
        <dbReference type="Proteomes" id="UP000814243"/>
    </source>
</evidence>
<keyword evidence="3" id="KW-0677">Repeat</keyword>
<evidence type="ECO:0000256" key="9">
    <source>
        <dbReference type="SAM" id="MobiDB-lite"/>
    </source>
</evidence>
<evidence type="ECO:0000256" key="1">
    <source>
        <dbReference type="ARBA" id="ARBA00004123"/>
    </source>
</evidence>
<dbReference type="FunFam" id="3.30.160.60:FF:000100">
    <property type="entry name" value="Zinc finger 45-like"/>
    <property type="match status" value="1"/>
</dbReference>
<feature type="domain" description="C2H2-type" evidence="10">
    <location>
        <begin position="21"/>
        <end position="48"/>
    </location>
</feature>
<dbReference type="Proteomes" id="UP000814243">
    <property type="component" value="Unassembled WGS sequence"/>
</dbReference>
<dbReference type="GO" id="GO:0006357">
    <property type="term" value="P:regulation of transcription by RNA polymerase II"/>
    <property type="evidence" value="ECO:0007669"/>
    <property type="project" value="TreeGrafter"/>
</dbReference>
<feature type="region of interest" description="Disordered" evidence="9">
    <location>
        <begin position="75"/>
        <end position="104"/>
    </location>
</feature>
<dbReference type="InterPro" id="IPR013087">
    <property type="entry name" value="Znf_C2H2_type"/>
</dbReference>
<protein>
    <recommendedName>
        <fullName evidence="10">C2H2-type domain-containing protein</fullName>
    </recommendedName>
</protein>
<evidence type="ECO:0000256" key="7">
    <source>
        <dbReference type="ARBA" id="ARBA00023242"/>
    </source>
</evidence>
<name>A0A922SK56_SPOEX</name>
<comment type="caution">
    <text evidence="11">The sequence shown here is derived from an EMBL/GenBank/DDBJ whole genome shotgun (WGS) entry which is preliminary data.</text>
</comment>
<dbReference type="PANTHER" id="PTHR24404:SF114">
    <property type="entry name" value="KLUMPFUSS, ISOFORM B-RELATED"/>
    <property type="match status" value="1"/>
</dbReference>
<dbReference type="SMART" id="SM00355">
    <property type="entry name" value="ZnF_C2H2"/>
    <property type="match status" value="2"/>
</dbReference>
<keyword evidence="2" id="KW-0479">Metal-binding</keyword>
<dbReference type="InterPro" id="IPR036236">
    <property type="entry name" value="Znf_C2H2_sf"/>
</dbReference>
<dbReference type="AlphaFoldDB" id="A0A922SK56"/>
<dbReference type="EMBL" id="JACEFF010000295">
    <property type="protein sequence ID" value="KAH9640098.1"/>
    <property type="molecule type" value="Genomic_DNA"/>
</dbReference>
<evidence type="ECO:0000256" key="2">
    <source>
        <dbReference type="ARBA" id="ARBA00022723"/>
    </source>
</evidence>
<dbReference type="PROSITE" id="PS50157">
    <property type="entry name" value="ZINC_FINGER_C2H2_2"/>
    <property type="match status" value="1"/>
</dbReference>
<keyword evidence="6" id="KW-0238">DNA-binding</keyword>
<dbReference type="GO" id="GO:0000978">
    <property type="term" value="F:RNA polymerase II cis-regulatory region sequence-specific DNA binding"/>
    <property type="evidence" value="ECO:0007669"/>
    <property type="project" value="TreeGrafter"/>
</dbReference>
<gene>
    <name evidence="11" type="ORF">HF086_016029</name>
</gene>
<evidence type="ECO:0000313" key="11">
    <source>
        <dbReference type="EMBL" id="KAH9640098.1"/>
    </source>
</evidence>
<keyword evidence="5" id="KW-0862">Zinc</keyword>
<dbReference type="Pfam" id="PF00096">
    <property type="entry name" value="zf-C2H2"/>
    <property type="match status" value="1"/>
</dbReference>
<keyword evidence="4 8" id="KW-0863">Zinc-finger</keyword>
<feature type="compositionally biased region" description="Polar residues" evidence="9">
    <location>
        <begin position="1"/>
        <end position="15"/>
    </location>
</feature>
<reference evidence="11" key="1">
    <citation type="journal article" date="2021" name="G3 (Bethesda)">
        <title>Genome and transcriptome analysis of the beet armyworm Spodoptera exigua reveals targets for pest control. .</title>
        <authorList>
            <person name="Simon S."/>
            <person name="Breeschoten T."/>
            <person name="Jansen H.J."/>
            <person name="Dirks R.P."/>
            <person name="Schranz M.E."/>
            <person name="Ros V.I.D."/>
        </authorList>
    </citation>
    <scope>NUCLEOTIDE SEQUENCE</scope>
    <source>
        <strain evidence="11">TB_SE_WUR_2020</strain>
    </source>
</reference>
<dbReference type="GO" id="GO:0008270">
    <property type="term" value="F:zinc ion binding"/>
    <property type="evidence" value="ECO:0007669"/>
    <property type="project" value="UniProtKB-KW"/>
</dbReference>
<evidence type="ECO:0000256" key="5">
    <source>
        <dbReference type="ARBA" id="ARBA00022833"/>
    </source>
</evidence>
<feature type="non-terminal residue" evidence="11">
    <location>
        <position position="1"/>
    </location>
</feature>
<dbReference type="GO" id="GO:0003700">
    <property type="term" value="F:DNA-binding transcription factor activity"/>
    <property type="evidence" value="ECO:0007669"/>
    <property type="project" value="TreeGrafter"/>
</dbReference>
<evidence type="ECO:0000259" key="10">
    <source>
        <dbReference type="PROSITE" id="PS50157"/>
    </source>
</evidence>
<proteinExistence type="predicted"/>
<sequence length="209" mass="23983">GSDNNLLVARSSQKNNESRPHECEICHRRFKRKQHLKVHMNVHAKNDFTIWCSFCGEGFLSNDQFETHQCQLMSQDGDTQGEQSEQPPQLPSPQVFPPQEHKKENKYPAEYVSTTIVACLWFYRKDHLQKHMMVHTRLKPKKEVPALVPIHQVPKKSVVLPEITIHAPPSAKLRMPLQIKVPYQMVVSMDNGEQRAVTIDPQASNSNSS</sequence>